<keyword evidence="4" id="KW-1185">Reference proteome</keyword>
<dbReference type="AlphaFoldDB" id="A0A8H7S9R2"/>
<feature type="non-terminal residue" evidence="3">
    <location>
        <position position="1"/>
    </location>
</feature>
<feature type="transmembrane region" description="Helical" evidence="2">
    <location>
        <begin position="295"/>
        <end position="318"/>
    </location>
</feature>
<keyword evidence="2" id="KW-1133">Transmembrane helix</keyword>
<organism evidence="3 4">
    <name type="scientific">Circinella minor</name>
    <dbReference type="NCBI Taxonomy" id="1195481"/>
    <lineage>
        <taxon>Eukaryota</taxon>
        <taxon>Fungi</taxon>
        <taxon>Fungi incertae sedis</taxon>
        <taxon>Mucoromycota</taxon>
        <taxon>Mucoromycotina</taxon>
        <taxon>Mucoromycetes</taxon>
        <taxon>Mucorales</taxon>
        <taxon>Lichtheimiaceae</taxon>
        <taxon>Circinella</taxon>
    </lineage>
</organism>
<protein>
    <submittedName>
        <fullName evidence="3">Uncharacterized protein</fullName>
    </submittedName>
</protein>
<proteinExistence type="predicted"/>
<dbReference type="Proteomes" id="UP000646827">
    <property type="component" value="Unassembled WGS sequence"/>
</dbReference>
<feature type="transmembrane region" description="Helical" evidence="2">
    <location>
        <begin position="45"/>
        <end position="67"/>
    </location>
</feature>
<evidence type="ECO:0000256" key="1">
    <source>
        <dbReference type="SAM" id="MobiDB-lite"/>
    </source>
</evidence>
<feature type="transmembrane region" description="Helical" evidence="2">
    <location>
        <begin position="136"/>
        <end position="155"/>
    </location>
</feature>
<sequence length="359" mass="40242">KEMNSPDLTFRSLERHCYNDGNCHCDWRVSVQDCVESTIMWHVHLWNVILSLLAVVIGGSLLFYRVFIKGHSIWSNRGISRGLMRPTPIDCKVLSPTFLIFFFVFFVTYLSLFSFFYIDVDPQNMLARSFMFELPWIFGLSGLLSYFIGISQAIGQSSTASGWLPSALIIDIFGFSAVIIPFLCSWGFTFTLGALAKTNLDMAELLMSINYGLWALWTGGTGTIIFLAGVRLVRILEAHHRRNRHSSSYADIKAGIFKIRMMASILAICLWSFGALLLIYAILRYQILRTVPASILIGVLWNFMAVVTTILSYLLVIFDPKKGPNAALNSRSRSGADENTNECTTTPGSTNFEATATQL</sequence>
<keyword evidence="2" id="KW-0812">Transmembrane</keyword>
<evidence type="ECO:0000313" key="4">
    <source>
        <dbReference type="Proteomes" id="UP000646827"/>
    </source>
</evidence>
<accession>A0A8H7S9R2</accession>
<dbReference type="EMBL" id="JAEPRB010000045">
    <property type="protein sequence ID" value="KAG2224307.1"/>
    <property type="molecule type" value="Genomic_DNA"/>
</dbReference>
<comment type="caution">
    <text evidence="3">The sequence shown here is derived from an EMBL/GenBank/DDBJ whole genome shotgun (WGS) entry which is preliminary data.</text>
</comment>
<evidence type="ECO:0000256" key="2">
    <source>
        <dbReference type="SAM" id="Phobius"/>
    </source>
</evidence>
<feature type="region of interest" description="Disordered" evidence="1">
    <location>
        <begin position="328"/>
        <end position="359"/>
    </location>
</feature>
<keyword evidence="2" id="KW-0472">Membrane</keyword>
<feature type="transmembrane region" description="Helical" evidence="2">
    <location>
        <begin position="93"/>
        <end position="116"/>
    </location>
</feature>
<name>A0A8H7S9R2_9FUNG</name>
<feature type="transmembrane region" description="Helical" evidence="2">
    <location>
        <begin position="211"/>
        <end position="233"/>
    </location>
</feature>
<feature type="transmembrane region" description="Helical" evidence="2">
    <location>
        <begin position="167"/>
        <end position="191"/>
    </location>
</feature>
<feature type="transmembrane region" description="Helical" evidence="2">
    <location>
        <begin position="263"/>
        <end position="283"/>
    </location>
</feature>
<reference evidence="3 4" key="1">
    <citation type="submission" date="2020-12" db="EMBL/GenBank/DDBJ databases">
        <title>Metabolic potential, ecology and presence of endohyphal bacteria is reflected in genomic diversity of Mucoromycotina.</title>
        <authorList>
            <person name="Muszewska A."/>
            <person name="Okrasinska A."/>
            <person name="Steczkiewicz K."/>
            <person name="Drgas O."/>
            <person name="Orlowska M."/>
            <person name="Perlinska-Lenart U."/>
            <person name="Aleksandrzak-Piekarczyk T."/>
            <person name="Szatraj K."/>
            <person name="Zielenkiewicz U."/>
            <person name="Pilsyk S."/>
            <person name="Malc E."/>
            <person name="Mieczkowski P."/>
            <person name="Kruszewska J.S."/>
            <person name="Biernat P."/>
            <person name="Pawlowska J."/>
        </authorList>
    </citation>
    <scope>NUCLEOTIDE SEQUENCE [LARGE SCALE GENOMIC DNA]</scope>
    <source>
        <strain evidence="3 4">CBS 142.35</strain>
    </source>
</reference>
<dbReference type="OrthoDB" id="2274962at2759"/>
<evidence type="ECO:0000313" key="3">
    <source>
        <dbReference type="EMBL" id="KAG2224307.1"/>
    </source>
</evidence>
<gene>
    <name evidence="3" type="ORF">INT45_012876</name>
</gene>